<accession>A0ABW8T613</accession>
<dbReference type="Proteomes" id="UP001623591">
    <property type="component" value="Unassembled WGS sequence"/>
</dbReference>
<keyword evidence="3" id="KW-0378">Hydrolase</keyword>
<dbReference type="PRINTS" id="PR00991">
    <property type="entry name" value="6PFRUCTKNASE"/>
</dbReference>
<dbReference type="Gene3D" id="3.40.50.1240">
    <property type="entry name" value="Phosphoglycerate mutase-like"/>
    <property type="match status" value="1"/>
</dbReference>
<evidence type="ECO:0000313" key="3">
    <source>
        <dbReference type="EMBL" id="MFL0247984.1"/>
    </source>
</evidence>
<dbReference type="SMART" id="SM00855">
    <property type="entry name" value="PGAM"/>
    <property type="match status" value="1"/>
</dbReference>
<comment type="caution">
    <text evidence="3">The sequence shown here is derived from an EMBL/GenBank/DDBJ whole genome shotgun (WGS) entry which is preliminary data.</text>
</comment>
<keyword evidence="1" id="KW-0324">Glycolysis</keyword>
<dbReference type="PANTHER" id="PTHR48100">
    <property type="entry name" value="BROAD-SPECIFICITY PHOSPHATASE YOR283W-RELATED"/>
    <property type="match status" value="1"/>
</dbReference>
<dbReference type="InterPro" id="IPR003094">
    <property type="entry name" value="6Pfruct_kin"/>
</dbReference>
<dbReference type="EC" id="3.1.3.-" evidence="3"/>
<dbReference type="EMBL" id="JBJHZZ010000011">
    <property type="protein sequence ID" value="MFL0247984.1"/>
    <property type="molecule type" value="Genomic_DNA"/>
</dbReference>
<dbReference type="CDD" id="cd07067">
    <property type="entry name" value="HP_PGM_like"/>
    <property type="match status" value="1"/>
</dbReference>
<proteinExistence type="predicted"/>
<dbReference type="Pfam" id="PF00300">
    <property type="entry name" value="His_Phos_1"/>
    <property type="match status" value="1"/>
</dbReference>
<dbReference type="PROSITE" id="PS00175">
    <property type="entry name" value="PG_MUTASE"/>
    <property type="match status" value="1"/>
</dbReference>
<dbReference type="SUPFAM" id="SSF53254">
    <property type="entry name" value="Phosphoglycerate mutase-like"/>
    <property type="match status" value="1"/>
</dbReference>
<protein>
    <submittedName>
        <fullName evidence="3">Histidine phosphatase family protein</fullName>
        <ecNumber evidence="3">3.1.3.-</ecNumber>
    </submittedName>
</protein>
<dbReference type="InterPro" id="IPR013078">
    <property type="entry name" value="His_Pase_superF_clade-1"/>
</dbReference>
<dbReference type="InterPro" id="IPR029033">
    <property type="entry name" value="His_PPase_superfam"/>
</dbReference>
<dbReference type="InterPro" id="IPR050275">
    <property type="entry name" value="PGM_Phosphatase"/>
</dbReference>
<keyword evidence="4" id="KW-1185">Reference proteome</keyword>
<organism evidence="3 4">
    <name type="scientific">Candidatus Clostridium stratigraminis</name>
    <dbReference type="NCBI Taxonomy" id="3381661"/>
    <lineage>
        <taxon>Bacteria</taxon>
        <taxon>Bacillati</taxon>
        <taxon>Bacillota</taxon>
        <taxon>Clostridia</taxon>
        <taxon>Eubacteriales</taxon>
        <taxon>Clostridiaceae</taxon>
        <taxon>Clostridium</taxon>
    </lineage>
</organism>
<dbReference type="InterPro" id="IPR001345">
    <property type="entry name" value="PG/BPGM_mutase_AS"/>
</dbReference>
<keyword evidence="2" id="KW-0413">Isomerase</keyword>
<dbReference type="RefSeq" id="WP_406770415.1">
    <property type="nucleotide sequence ID" value="NZ_JBJHZZ010000011.1"/>
</dbReference>
<evidence type="ECO:0000313" key="4">
    <source>
        <dbReference type="Proteomes" id="UP001623591"/>
    </source>
</evidence>
<evidence type="ECO:0000256" key="2">
    <source>
        <dbReference type="ARBA" id="ARBA00023235"/>
    </source>
</evidence>
<dbReference type="PIRSF" id="PIRSF000709">
    <property type="entry name" value="6PFK_2-Ptase"/>
    <property type="match status" value="1"/>
</dbReference>
<dbReference type="PANTHER" id="PTHR48100:SF1">
    <property type="entry name" value="HISTIDINE PHOSPHATASE FAMILY PROTEIN-RELATED"/>
    <property type="match status" value="1"/>
</dbReference>
<sequence>MLRLYITRHGETEWNIEGRMQGWKNSNLTKRGRMNATALGRSLKNIEFKKVYCSPLDRTKETTELIFKGRNIEVVYDENLKEINLGELQGLNQEEIKNIYPEFQNHFWENPQEYVPISGESFYDVKDRVIKVLQRIISENPEGNVMIVTHGVVLKTIHAYFKNLTMDKLWDPPFIYDTSLTIVEIENGIAKIIVEGDISHIK</sequence>
<reference evidence="3 4" key="1">
    <citation type="submission" date="2024-11" db="EMBL/GenBank/DDBJ databases">
        <authorList>
            <person name="Heng Y.C."/>
            <person name="Lim A.C.H."/>
            <person name="Lee J.K.Y."/>
            <person name="Kittelmann S."/>
        </authorList>
    </citation>
    <scope>NUCLEOTIDE SEQUENCE [LARGE SCALE GENOMIC DNA]</scope>
    <source>
        <strain evidence="3 4">WILCCON 0185</strain>
    </source>
</reference>
<dbReference type="GO" id="GO:0016787">
    <property type="term" value="F:hydrolase activity"/>
    <property type="evidence" value="ECO:0007669"/>
    <property type="project" value="UniProtKB-KW"/>
</dbReference>
<name>A0ABW8T613_9CLOT</name>
<gene>
    <name evidence="3" type="ORF">ACJDUG_13500</name>
</gene>
<evidence type="ECO:0000256" key="1">
    <source>
        <dbReference type="ARBA" id="ARBA00023152"/>
    </source>
</evidence>